<dbReference type="AlphaFoldDB" id="A0A926EWP4"/>
<organism evidence="3 4">
    <name type="scientific">Paratissierella segnis</name>
    <dbReference type="NCBI Taxonomy" id="2763679"/>
    <lineage>
        <taxon>Bacteria</taxon>
        <taxon>Bacillati</taxon>
        <taxon>Bacillota</taxon>
        <taxon>Tissierellia</taxon>
        <taxon>Tissierellales</taxon>
        <taxon>Tissierellaceae</taxon>
        <taxon>Paratissierella</taxon>
    </lineage>
</organism>
<keyword evidence="1" id="KW-0238">DNA-binding</keyword>
<dbReference type="PANTHER" id="PTHR46558">
    <property type="entry name" value="TRACRIPTIONAL REGULATORY PROTEIN-RELATED-RELATED"/>
    <property type="match status" value="1"/>
</dbReference>
<dbReference type="GO" id="GO:0003677">
    <property type="term" value="F:DNA binding"/>
    <property type="evidence" value="ECO:0007669"/>
    <property type="project" value="UniProtKB-KW"/>
</dbReference>
<dbReference type="RefSeq" id="WP_262430373.1">
    <property type="nucleotide sequence ID" value="NZ_JACRTG010000029.1"/>
</dbReference>
<evidence type="ECO:0000256" key="1">
    <source>
        <dbReference type="ARBA" id="ARBA00023125"/>
    </source>
</evidence>
<accession>A0A926EWP4</accession>
<dbReference type="CDD" id="cd00093">
    <property type="entry name" value="HTH_XRE"/>
    <property type="match status" value="1"/>
</dbReference>
<reference evidence="3" key="1">
    <citation type="submission" date="2020-08" db="EMBL/GenBank/DDBJ databases">
        <title>Genome public.</title>
        <authorList>
            <person name="Liu C."/>
            <person name="Sun Q."/>
        </authorList>
    </citation>
    <scope>NUCLEOTIDE SEQUENCE</scope>
    <source>
        <strain evidence="3">BX21</strain>
    </source>
</reference>
<name>A0A926EWP4_9FIRM</name>
<protein>
    <submittedName>
        <fullName evidence="3">Helix-turn-helix transcriptional regulator</fullName>
    </submittedName>
</protein>
<dbReference type="PROSITE" id="PS50943">
    <property type="entry name" value="HTH_CROC1"/>
    <property type="match status" value="1"/>
</dbReference>
<dbReference type="Proteomes" id="UP000601171">
    <property type="component" value="Unassembled WGS sequence"/>
</dbReference>
<dbReference type="Gene3D" id="1.10.260.40">
    <property type="entry name" value="lambda repressor-like DNA-binding domains"/>
    <property type="match status" value="1"/>
</dbReference>
<dbReference type="PANTHER" id="PTHR46558:SF11">
    <property type="entry name" value="HTH-TYPE TRANSCRIPTIONAL REGULATOR XRE"/>
    <property type="match status" value="1"/>
</dbReference>
<dbReference type="EMBL" id="JACRTG010000029">
    <property type="protein sequence ID" value="MBC8588917.1"/>
    <property type="molecule type" value="Genomic_DNA"/>
</dbReference>
<dbReference type="Pfam" id="PF01381">
    <property type="entry name" value="HTH_3"/>
    <property type="match status" value="1"/>
</dbReference>
<sequence>MKRLKELREEKNITQVRMGIELGVSQETISGYEIGKAMPPADMLVKLADILDTSVDYILGRTDNRYFNKLNKSDLSEQELELLLNFRKLPQNKKERLIGFLIGIKE</sequence>
<dbReference type="InterPro" id="IPR010982">
    <property type="entry name" value="Lambda_DNA-bd_dom_sf"/>
</dbReference>
<dbReference type="SMART" id="SM00530">
    <property type="entry name" value="HTH_XRE"/>
    <property type="match status" value="1"/>
</dbReference>
<evidence type="ECO:0000313" key="3">
    <source>
        <dbReference type="EMBL" id="MBC8588917.1"/>
    </source>
</evidence>
<dbReference type="InterPro" id="IPR001387">
    <property type="entry name" value="Cro/C1-type_HTH"/>
</dbReference>
<comment type="caution">
    <text evidence="3">The sequence shown here is derived from an EMBL/GenBank/DDBJ whole genome shotgun (WGS) entry which is preliminary data.</text>
</comment>
<keyword evidence="4" id="KW-1185">Reference proteome</keyword>
<evidence type="ECO:0000313" key="4">
    <source>
        <dbReference type="Proteomes" id="UP000601171"/>
    </source>
</evidence>
<proteinExistence type="predicted"/>
<gene>
    <name evidence="3" type="ORF">H8707_11895</name>
</gene>
<dbReference type="SUPFAM" id="SSF47413">
    <property type="entry name" value="lambda repressor-like DNA-binding domains"/>
    <property type="match status" value="1"/>
</dbReference>
<feature type="domain" description="HTH cro/C1-type" evidence="2">
    <location>
        <begin position="4"/>
        <end position="58"/>
    </location>
</feature>
<evidence type="ECO:0000259" key="2">
    <source>
        <dbReference type="PROSITE" id="PS50943"/>
    </source>
</evidence>